<dbReference type="eggNOG" id="ENOG502RGQW">
    <property type="taxonomic scope" value="Eukaryota"/>
</dbReference>
<dbReference type="HOGENOM" id="CLU_916660_0_0_1"/>
<feature type="transmembrane region" description="Helical" evidence="2">
    <location>
        <begin position="55"/>
        <end position="77"/>
    </location>
</feature>
<gene>
    <name evidence="3" type="ORF">F443_11549</name>
</gene>
<dbReference type="OrthoDB" id="104688at2759"/>
<evidence type="ECO:0000313" key="3">
    <source>
        <dbReference type="EMBL" id="ETI43533.1"/>
    </source>
</evidence>
<dbReference type="Proteomes" id="UP000018721">
    <property type="component" value="Unassembled WGS sequence"/>
</dbReference>
<dbReference type="AlphaFoldDB" id="V9EYG9"/>
<keyword evidence="2" id="KW-1133">Transmembrane helix</keyword>
<reference evidence="3 4" key="1">
    <citation type="submission" date="2013-11" db="EMBL/GenBank/DDBJ databases">
        <title>The Genome Sequence of Phytophthora parasitica P1569.</title>
        <authorList>
            <consortium name="The Broad Institute Genomics Platform"/>
            <person name="Russ C."/>
            <person name="Tyler B."/>
            <person name="Panabieres F."/>
            <person name="Shan W."/>
            <person name="Tripathy S."/>
            <person name="Grunwald N."/>
            <person name="Machado M."/>
            <person name="Johnson C.S."/>
            <person name="Arredondo F."/>
            <person name="Hong C."/>
            <person name="Coffey M."/>
            <person name="Young S.K."/>
            <person name="Zeng Q."/>
            <person name="Gargeya S."/>
            <person name="Fitzgerald M."/>
            <person name="Abouelleil A."/>
            <person name="Alvarado L."/>
            <person name="Chapman S.B."/>
            <person name="Gainer-Dewar J."/>
            <person name="Goldberg J."/>
            <person name="Griggs A."/>
            <person name="Gujja S."/>
            <person name="Hansen M."/>
            <person name="Howarth C."/>
            <person name="Imamovic A."/>
            <person name="Ireland A."/>
            <person name="Larimer J."/>
            <person name="McCowan C."/>
            <person name="Murphy C."/>
            <person name="Pearson M."/>
            <person name="Poon T.W."/>
            <person name="Priest M."/>
            <person name="Roberts A."/>
            <person name="Saif S."/>
            <person name="Shea T."/>
            <person name="Sykes S."/>
            <person name="Wortman J."/>
            <person name="Nusbaum C."/>
            <person name="Birren B."/>
        </authorList>
    </citation>
    <scope>NUCLEOTIDE SEQUENCE [LARGE SCALE GENOMIC DNA]</scope>
    <source>
        <strain evidence="3 4">P1569</strain>
    </source>
</reference>
<feature type="transmembrane region" description="Helical" evidence="2">
    <location>
        <begin position="262"/>
        <end position="284"/>
    </location>
</feature>
<protein>
    <submittedName>
        <fullName evidence="3">Uncharacterized protein</fullName>
    </submittedName>
</protein>
<comment type="caution">
    <text evidence="3">The sequence shown here is derived from an EMBL/GenBank/DDBJ whole genome shotgun (WGS) entry which is preliminary data.</text>
</comment>
<evidence type="ECO:0000256" key="1">
    <source>
        <dbReference type="SAM" id="MobiDB-lite"/>
    </source>
</evidence>
<name>V9EYG9_PHYNI</name>
<organism evidence="3 4">
    <name type="scientific">Phytophthora nicotianae P1569</name>
    <dbReference type="NCBI Taxonomy" id="1317065"/>
    <lineage>
        <taxon>Eukaryota</taxon>
        <taxon>Sar</taxon>
        <taxon>Stramenopiles</taxon>
        <taxon>Oomycota</taxon>
        <taxon>Peronosporomycetes</taxon>
        <taxon>Peronosporales</taxon>
        <taxon>Peronosporaceae</taxon>
        <taxon>Phytophthora</taxon>
    </lineage>
</organism>
<keyword evidence="2" id="KW-0812">Transmembrane</keyword>
<feature type="region of interest" description="Disordered" evidence="1">
    <location>
        <begin position="1"/>
        <end position="24"/>
    </location>
</feature>
<sequence>MEKSPESRAPEPYHGASNCYKSSSGTQTQDNLIFMERLYARKVLNLLRLTEFTILVEYIEVVVPIVYSIYVVAMSYFPNRIYYTQLAHMDADKLQSTLSNVLLYSFLEFISLVVLILFLRRTVGFSPANQLAFVLRTQWKMVQSKLVLWVVYVVQSSLVHFDRTLWGPASTAGRSRGADIAIYTQLAVVVVLGVTCALDYDKPEAVRLAAAGATLLVYFRSTGLFVRLMLFVSAIVFYGDIIIPIIRLARGNEVIPLPTTKLMLHCIWVWNTLRILFAIFRSGALRSGRRKKHMIPSRMRPKVA</sequence>
<feature type="transmembrane region" description="Helical" evidence="2">
    <location>
        <begin position="228"/>
        <end position="250"/>
    </location>
</feature>
<keyword evidence="2" id="KW-0472">Membrane</keyword>
<accession>V9EYG9</accession>
<proteinExistence type="predicted"/>
<evidence type="ECO:0000313" key="4">
    <source>
        <dbReference type="Proteomes" id="UP000018721"/>
    </source>
</evidence>
<evidence type="ECO:0000256" key="2">
    <source>
        <dbReference type="SAM" id="Phobius"/>
    </source>
</evidence>
<keyword evidence="4" id="KW-1185">Reference proteome</keyword>
<feature type="compositionally biased region" description="Basic and acidic residues" evidence="1">
    <location>
        <begin position="1"/>
        <end position="11"/>
    </location>
</feature>
<dbReference type="EMBL" id="ANIZ01001970">
    <property type="protein sequence ID" value="ETI43533.1"/>
    <property type="molecule type" value="Genomic_DNA"/>
</dbReference>
<feature type="transmembrane region" description="Helical" evidence="2">
    <location>
        <begin position="97"/>
        <end position="119"/>
    </location>
</feature>